<keyword evidence="3" id="KW-1185">Reference proteome</keyword>
<dbReference type="Proteomes" id="UP001432209">
    <property type="component" value="Chromosome"/>
</dbReference>
<accession>A0ABZ2A131</accession>
<gene>
    <name evidence="2" type="ORF">OG442_13190</name>
</gene>
<evidence type="ECO:0000313" key="2">
    <source>
        <dbReference type="EMBL" id="WUX52408.1"/>
    </source>
</evidence>
<keyword evidence="1" id="KW-1133">Transmembrane helix</keyword>
<protein>
    <recommendedName>
        <fullName evidence="4">ABC transporter</fullName>
    </recommendedName>
</protein>
<dbReference type="RefSeq" id="WP_329076066.1">
    <property type="nucleotide sequence ID" value="NZ_CP109495.1"/>
</dbReference>
<proteinExistence type="predicted"/>
<name>A0ABZ2A131_STRNV</name>
<feature type="transmembrane region" description="Helical" evidence="1">
    <location>
        <begin position="90"/>
        <end position="109"/>
    </location>
</feature>
<feature type="transmembrane region" description="Helical" evidence="1">
    <location>
        <begin position="121"/>
        <end position="141"/>
    </location>
</feature>
<evidence type="ECO:0000313" key="3">
    <source>
        <dbReference type="Proteomes" id="UP001432209"/>
    </source>
</evidence>
<keyword evidence="1" id="KW-0472">Membrane</keyword>
<keyword evidence="1" id="KW-0812">Transmembrane</keyword>
<feature type="transmembrane region" description="Helical" evidence="1">
    <location>
        <begin position="49"/>
        <end position="69"/>
    </location>
</feature>
<reference evidence="2" key="1">
    <citation type="submission" date="2022-10" db="EMBL/GenBank/DDBJ databases">
        <title>The complete genomes of actinobacterial strains from the NBC collection.</title>
        <authorList>
            <person name="Joergensen T.S."/>
            <person name="Alvarez Arevalo M."/>
            <person name="Sterndorff E.B."/>
            <person name="Faurdal D."/>
            <person name="Vuksanovic O."/>
            <person name="Mourched A.-S."/>
            <person name="Charusanti P."/>
            <person name="Shaw S."/>
            <person name="Blin K."/>
            <person name="Weber T."/>
        </authorList>
    </citation>
    <scope>NUCLEOTIDE SEQUENCE</scope>
    <source>
        <strain evidence="2">NBC_01432</strain>
    </source>
</reference>
<sequence length="206" mass="21159">MTDLRALRLYARTRAAPATLAVLAATALGAAWAAQRLLEQPGAGPTARLSVVVLAPLFAAGVVGTGLFTHSAELERGAVRPWWPRRLAHLLLATALAAMLLALAVPGHFDAYGASAMARNVIGSTGVAAASAVVIGARLSWLPMMVCTAVTSLLGATDPADGGVAAAWAWQFRPEDDVRAWLTALAIFGCGASLHACRGTRPDNGG</sequence>
<organism evidence="2 3">
    <name type="scientific">Streptomyces niveus</name>
    <name type="common">Streptomyces spheroides</name>
    <dbReference type="NCBI Taxonomy" id="193462"/>
    <lineage>
        <taxon>Bacteria</taxon>
        <taxon>Bacillati</taxon>
        <taxon>Actinomycetota</taxon>
        <taxon>Actinomycetes</taxon>
        <taxon>Kitasatosporales</taxon>
        <taxon>Streptomycetaceae</taxon>
        <taxon>Streptomyces</taxon>
    </lineage>
</organism>
<evidence type="ECO:0000256" key="1">
    <source>
        <dbReference type="SAM" id="Phobius"/>
    </source>
</evidence>
<evidence type="ECO:0008006" key="4">
    <source>
        <dbReference type="Google" id="ProtNLM"/>
    </source>
</evidence>
<dbReference type="EMBL" id="CP109495">
    <property type="protein sequence ID" value="WUX52408.1"/>
    <property type="molecule type" value="Genomic_DNA"/>
</dbReference>